<dbReference type="GO" id="GO:0006355">
    <property type="term" value="P:regulation of DNA-templated transcription"/>
    <property type="evidence" value="ECO:0007669"/>
    <property type="project" value="InterPro"/>
</dbReference>
<dbReference type="PANTHER" id="PTHR48111">
    <property type="entry name" value="REGULATOR OF RPOS"/>
    <property type="match status" value="1"/>
</dbReference>
<keyword evidence="12" id="KW-0614">Plasmid</keyword>
<dbReference type="Gene3D" id="3.40.50.2300">
    <property type="match status" value="1"/>
</dbReference>
<dbReference type="GO" id="GO:0000156">
    <property type="term" value="F:phosphorelay response regulator activity"/>
    <property type="evidence" value="ECO:0007669"/>
    <property type="project" value="TreeGrafter"/>
</dbReference>
<keyword evidence="6 9" id="KW-0238">DNA-binding</keyword>
<dbReference type="OrthoDB" id="9802426at2"/>
<dbReference type="SUPFAM" id="SSF52172">
    <property type="entry name" value="CheY-like"/>
    <property type="match status" value="1"/>
</dbReference>
<dbReference type="InterPro" id="IPR001789">
    <property type="entry name" value="Sig_transdc_resp-reg_receiver"/>
</dbReference>
<evidence type="ECO:0000256" key="1">
    <source>
        <dbReference type="ARBA" id="ARBA00004496"/>
    </source>
</evidence>
<dbReference type="Proteomes" id="UP000061432">
    <property type="component" value="Plasmid pMaq22A_1p"/>
</dbReference>
<keyword evidence="5" id="KW-0805">Transcription regulation</keyword>
<dbReference type="InterPro" id="IPR001867">
    <property type="entry name" value="OmpR/PhoB-type_DNA-bd"/>
</dbReference>
<evidence type="ECO:0000256" key="7">
    <source>
        <dbReference type="ARBA" id="ARBA00023163"/>
    </source>
</evidence>
<dbReference type="EMBL" id="AP014705">
    <property type="protein sequence ID" value="BAQ49420.1"/>
    <property type="molecule type" value="Genomic_DNA"/>
</dbReference>
<sequence length="219" mass="23600">MRVLLIEDDRMIGEGLSNGLSAEGYSVDWVRDGAEAETALLNGGHALALLDLGLPGGDGLQVLRSARAAGIDTSVLIITARDGLESRVAGLDLGADDYLVKPFETRELLARMRAILRRRAGRASARLVAAETELDTESHVLSHAGTIAVLSAREYALMHALMERPGRILSRAQIEERIYGWGEEVESNAVDALILTVRRKVGKGVILNVRGAGWMVPKP</sequence>
<comment type="subcellular location">
    <subcellularLocation>
        <location evidence="1">Cytoplasm</location>
    </subcellularLocation>
</comment>
<dbReference type="SMART" id="SM00448">
    <property type="entry name" value="REC"/>
    <property type="match status" value="1"/>
</dbReference>
<name>A0A0C6G0W2_9HYPH</name>
<dbReference type="InterPro" id="IPR011006">
    <property type="entry name" value="CheY-like_superfamily"/>
</dbReference>
<dbReference type="Gene3D" id="6.10.250.690">
    <property type="match status" value="1"/>
</dbReference>
<dbReference type="AlphaFoldDB" id="A0A0C6G0W2"/>
<dbReference type="GO" id="GO:0000976">
    <property type="term" value="F:transcription cis-regulatory region binding"/>
    <property type="evidence" value="ECO:0007669"/>
    <property type="project" value="TreeGrafter"/>
</dbReference>
<dbReference type="PROSITE" id="PS51755">
    <property type="entry name" value="OMPR_PHOB"/>
    <property type="match status" value="1"/>
</dbReference>
<dbReference type="GO" id="GO:0005829">
    <property type="term" value="C:cytosol"/>
    <property type="evidence" value="ECO:0007669"/>
    <property type="project" value="TreeGrafter"/>
</dbReference>
<feature type="domain" description="Response regulatory" evidence="10">
    <location>
        <begin position="2"/>
        <end position="116"/>
    </location>
</feature>
<dbReference type="GO" id="GO:0032993">
    <property type="term" value="C:protein-DNA complex"/>
    <property type="evidence" value="ECO:0007669"/>
    <property type="project" value="TreeGrafter"/>
</dbReference>
<protein>
    <submittedName>
        <fullName evidence="12">XRE family transcriptional regulator</fullName>
    </submittedName>
</protein>
<dbReference type="PROSITE" id="PS50110">
    <property type="entry name" value="RESPONSE_REGULATORY"/>
    <property type="match status" value="1"/>
</dbReference>
<evidence type="ECO:0000256" key="8">
    <source>
        <dbReference type="PROSITE-ProRule" id="PRU00169"/>
    </source>
</evidence>
<evidence type="ECO:0000256" key="5">
    <source>
        <dbReference type="ARBA" id="ARBA00023015"/>
    </source>
</evidence>
<dbReference type="PANTHER" id="PTHR48111:SF35">
    <property type="entry name" value="TRANSCRIPTIONAL REGULATORY PROTEIN QSEB"/>
    <property type="match status" value="1"/>
</dbReference>
<dbReference type="CDD" id="cd00383">
    <property type="entry name" value="trans_reg_C"/>
    <property type="match status" value="1"/>
</dbReference>
<dbReference type="SMART" id="SM00862">
    <property type="entry name" value="Trans_reg_C"/>
    <property type="match status" value="1"/>
</dbReference>
<keyword evidence="3 8" id="KW-0597">Phosphoprotein</keyword>
<evidence type="ECO:0000256" key="3">
    <source>
        <dbReference type="ARBA" id="ARBA00022553"/>
    </source>
</evidence>
<geneLocation type="plasmid" evidence="13">
    <name>pMaq22A_1p DNA</name>
</geneLocation>
<reference evidence="12 13" key="1">
    <citation type="journal article" date="2015" name="Genome Announc.">
        <title>Complete Genome Sequence of Methylobacterium aquaticum Strain 22A, Isolated from Racomitrium japonicum Moss.</title>
        <authorList>
            <person name="Tani A."/>
            <person name="Ogura Y."/>
            <person name="Hayashi T."/>
            <person name="Kimbara K."/>
        </authorList>
    </citation>
    <scope>NUCLEOTIDE SEQUENCE [LARGE SCALE GENOMIC DNA]</scope>
    <source>
        <strain evidence="12 13">MA-22A</strain>
        <plasmid evidence="13">Plasmid pMaq22A_1p DNA</plasmid>
    </source>
</reference>
<feature type="domain" description="OmpR/PhoB-type" evidence="11">
    <location>
        <begin position="124"/>
        <end position="218"/>
    </location>
</feature>
<proteinExistence type="predicted"/>
<dbReference type="Pfam" id="PF00072">
    <property type="entry name" value="Response_reg"/>
    <property type="match status" value="1"/>
</dbReference>
<keyword evidence="4" id="KW-0902">Two-component regulatory system</keyword>
<dbReference type="Gene3D" id="1.10.10.10">
    <property type="entry name" value="Winged helix-like DNA-binding domain superfamily/Winged helix DNA-binding domain"/>
    <property type="match status" value="1"/>
</dbReference>
<gene>
    <name evidence="12" type="primary">ompR</name>
    <name evidence="12" type="ORF">Maq22A_1p36010</name>
</gene>
<organism evidence="12 13">
    <name type="scientific">Methylobacterium aquaticum</name>
    <dbReference type="NCBI Taxonomy" id="270351"/>
    <lineage>
        <taxon>Bacteria</taxon>
        <taxon>Pseudomonadati</taxon>
        <taxon>Pseudomonadota</taxon>
        <taxon>Alphaproteobacteria</taxon>
        <taxon>Hyphomicrobiales</taxon>
        <taxon>Methylobacteriaceae</taxon>
        <taxon>Methylobacterium</taxon>
    </lineage>
</organism>
<evidence type="ECO:0000256" key="4">
    <source>
        <dbReference type="ARBA" id="ARBA00023012"/>
    </source>
</evidence>
<evidence type="ECO:0000256" key="6">
    <source>
        <dbReference type="ARBA" id="ARBA00023125"/>
    </source>
</evidence>
<keyword evidence="7" id="KW-0804">Transcription</keyword>
<dbReference type="InterPro" id="IPR039420">
    <property type="entry name" value="WalR-like"/>
</dbReference>
<evidence type="ECO:0000313" key="12">
    <source>
        <dbReference type="EMBL" id="BAQ49420.1"/>
    </source>
</evidence>
<feature type="DNA-binding region" description="OmpR/PhoB-type" evidence="9">
    <location>
        <begin position="124"/>
        <end position="218"/>
    </location>
</feature>
<feature type="modified residue" description="4-aspartylphosphate" evidence="8">
    <location>
        <position position="51"/>
    </location>
</feature>
<dbReference type="CDD" id="cd17624">
    <property type="entry name" value="REC_OmpR_PmrA-like"/>
    <property type="match status" value="1"/>
</dbReference>
<evidence type="ECO:0000259" key="10">
    <source>
        <dbReference type="PROSITE" id="PS50110"/>
    </source>
</evidence>
<dbReference type="KEGG" id="maqu:Maq22A_1p36010"/>
<dbReference type="RefSeq" id="WP_060850476.1">
    <property type="nucleotide sequence ID" value="NZ_AP014705.1"/>
</dbReference>
<accession>A0A0C6G0W2</accession>
<evidence type="ECO:0000256" key="9">
    <source>
        <dbReference type="PROSITE-ProRule" id="PRU01091"/>
    </source>
</evidence>
<evidence type="ECO:0000259" key="11">
    <source>
        <dbReference type="PROSITE" id="PS51755"/>
    </source>
</evidence>
<dbReference type="PATRIC" id="fig|270351.10.peg.6494"/>
<keyword evidence="2" id="KW-0963">Cytoplasm</keyword>
<dbReference type="InterPro" id="IPR036388">
    <property type="entry name" value="WH-like_DNA-bd_sf"/>
</dbReference>
<evidence type="ECO:0000313" key="13">
    <source>
        <dbReference type="Proteomes" id="UP000061432"/>
    </source>
</evidence>
<evidence type="ECO:0000256" key="2">
    <source>
        <dbReference type="ARBA" id="ARBA00022490"/>
    </source>
</evidence>
<reference evidence="13" key="2">
    <citation type="submission" date="2015-01" db="EMBL/GenBank/DDBJ databases">
        <title>Complete genome sequence of Methylobacterium aquaticum strain 22A.</title>
        <authorList>
            <person name="Tani A."/>
            <person name="Ogura Y."/>
            <person name="Hayashi T."/>
        </authorList>
    </citation>
    <scope>NUCLEOTIDE SEQUENCE [LARGE SCALE GENOMIC DNA]</scope>
    <source>
        <strain evidence="13">MA-22A</strain>
        <plasmid evidence="13">Plasmid pMaq22A_1p DNA</plasmid>
    </source>
</reference>
<dbReference type="Pfam" id="PF00486">
    <property type="entry name" value="Trans_reg_C"/>
    <property type="match status" value="1"/>
</dbReference>